<dbReference type="PANTHER" id="PTHR43280:SF32">
    <property type="entry name" value="TRANSCRIPTIONAL REGULATORY PROTEIN"/>
    <property type="match status" value="1"/>
</dbReference>
<dbReference type="Proteomes" id="UP000236454">
    <property type="component" value="Unassembled WGS sequence"/>
</dbReference>
<dbReference type="SUPFAM" id="SSF46689">
    <property type="entry name" value="Homeodomain-like"/>
    <property type="match status" value="1"/>
</dbReference>
<evidence type="ECO:0000256" key="3">
    <source>
        <dbReference type="ARBA" id="ARBA00023163"/>
    </source>
</evidence>
<dbReference type="GO" id="GO:0003700">
    <property type="term" value="F:DNA-binding transcription factor activity"/>
    <property type="evidence" value="ECO:0007669"/>
    <property type="project" value="InterPro"/>
</dbReference>
<dbReference type="Gene3D" id="1.10.10.60">
    <property type="entry name" value="Homeodomain-like"/>
    <property type="match status" value="1"/>
</dbReference>
<accession>A0A1I6Y909</accession>
<protein>
    <submittedName>
        <fullName evidence="5">Transcriptional regulator, AraC family</fullName>
    </submittedName>
</protein>
<evidence type="ECO:0000256" key="1">
    <source>
        <dbReference type="ARBA" id="ARBA00023015"/>
    </source>
</evidence>
<keyword evidence="1" id="KW-0805">Transcription regulation</keyword>
<proteinExistence type="predicted"/>
<dbReference type="PROSITE" id="PS01124">
    <property type="entry name" value="HTH_ARAC_FAMILY_2"/>
    <property type="match status" value="1"/>
</dbReference>
<dbReference type="STRING" id="477690.SAMN05216474_0728"/>
<dbReference type="InterPro" id="IPR018060">
    <property type="entry name" value="HTH_AraC"/>
</dbReference>
<dbReference type="AlphaFoldDB" id="A0A1I6Y909"/>
<keyword evidence="6" id="KW-1185">Reference proteome</keyword>
<keyword evidence="3" id="KW-0804">Transcription</keyword>
<dbReference type="EMBL" id="FPAS01000001">
    <property type="protein sequence ID" value="SFT46867.1"/>
    <property type="molecule type" value="Genomic_DNA"/>
</dbReference>
<dbReference type="PANTHER" id="PTHR43280">
    <property type="entry name" value="ARAC-FAMILY TRANSCRIPTIONAL REGULATOR"/>
    <property type="match status" value="1"/>
</dbReference>
<dbReference type="GO" id="GO:0043565">
    <property type="term" value="F:sequence-specific DNA binding"/>
    <property type="evidence" value="ECO:0007669"/>
    <property type="project" value="InterPro"/>
</dbReference>
<dbReference type="RefSeq" id="WP_090246434.1">
    <property type="nucleotide sequence ID" value="NZ_FPAS01000001.1"/>
</dbReference>
<evidence type="ECO:0000256" key="2">
    <source>
        <dbReference type="ARBA" id="ARBA00023125"/>
    </source>
</evidence>
<dbReference type="OrthoDB" id="629929at2"/>
<dbReference type="Pfam" id="PF12833">
    <property type="entry name" value="HTH_18"/>
    <property type="match status" value="1"/>
</dbReference>
<keyword evidence="2" id="KW-0238">DNA-binding</keyword>
<dbReference type="SMART" id="SM00342">
    <property type="entry name" value="HTH_ARAC"/>
    <property type="match status" value="1"/>
</dbReference>
<organism evidence="5 6">
    <name type="scientific">Lishizhenia tianjinensis</name>
    <dbReference type="NCBI Taxonomy" id="477690"/>
    <lineage>
        <taxon>Bacteria</taxon>
        <taxon>Pseudomonadati</taxon>
        <taxon>Bacteroidota</taxon>
        <taxon>Flavobacteriia</taxon>
        <taxon>Flavobacteriales</taxon>
        <taxon>Crocinitomicaceae</taxon>
        <taxon>Lishizhenia</taxon>
    </lineage>
</organism>
<evidence type="ECO:0000313" key="6">
    <source>
        <dbReference type="Proteomes" id="UP000236454"/>
    </source>
</evidence>
<name>A0A1I6Y909_9FLAO</name>
<reference evidence="5 6" key="1">
    <citation type="submission" date="2016-10" db="EMBL/GenBank/DDBJ databases">
        <authorList>
            <person name="de Groot N.N."/>
        </authorList>
    </citation>
    <scope>NUCLEOTIDE SEQUENCE [LARGE SCALE GENOMIC DNA]</scope>
    <source>
        <strain evidence="5 6">CGMCC 1.7005</strain>
    </source>
</reference>
<dbReference type="InterPro" id="IPR009057">
    <property type="entry name" value="Homeodomain-like_sf"/>
</dbReference>
<gene>
    <name evidence="5" type="ORF">SAMN05216474_0728</name>
</gene>
<evidence type="ECO:0000259" key="4">
    <source>
        <dbReference type="PROSITE" id="PS01124"/>
    </source>
</evidence>
<evidence type="ECO:0000313" key="5">
    <source>
        <dbReference type="EMBL" id="SFT46867.1"/>
    </source>
</evidence>
<feature type="domain" description="HTH araC/xylS-type" evidence="4">
    <location>
        <begin position="180"/>
        <end position="290"/>
    </location>
</feature>
<sequence>MEKQRIKERVAYNNELKLKGFNVFNIEEDNKATLNYSRKDFYKICLTTGQSNIHYADRTYEQEGSILFFGNPHIPYSWETISSRYQGYTCLFTEDFLNKHEKSESLLQSPFFKLGGTPILNISEEQRLFLNQLFKRMISEQASDYEHKDELIRNYIELIIHEALKMQPSERIKKENNASERLTTVFFELLERQFPIENAEHPLQLKSAQDYANGLAVHVNSLNRAVKTVTGKSTSTLIQERIASEAKALLQHTNWNIAEIGFALGFEYPTYFNNFFKKLTGTTPKSHRVEHV</sequence>